<dbReference type="EMBL" id="UYSL01000330">
    <property type="protein sequence ID" value="VDL63494.1"/>
    <property type="molecule type" value="Genomic_DNA"/>
</dbReference>
<evidence type="ECO:0000313" key="3">
    <source>
        <dbReference type="WBParaSite" id="NBR_0000065301-mRNA-1"/>
    </source>
</evidence>
<evidence type="ECO:0000313" key="1">
    <source>
        <dbReference type="EMBL" id="VDL63494.1"/>
    </source>
</evidence>
<protein>
    <submittedName>
        <fullName evidence="1 3">Uncharacterized protein</fullName>
    </submittedName>
</protein>
<proteinExistence type="predicted"/>
<gene>
    <name evidence="1" type="ORF">NBR_LOCUS654</name>
</gene>
<dbReference type="Proteomes" id="UP000271162">
    <property type="component" value="Unassembled WGS sequence"/>
</dbReference>
<dbReference type="AlphaFoldDB" id="A0A0N4XDQ1"/>
<dbReference type="WBParaSite" id="NBR_0000065301-mRNA-1">
    <property type="protein sequence ID" value="NBR_0000065301-mRNA-1"/>
    <property type="gene ID" value="NBR_0000065301"/>
</dbReference>
<sequence>MPFEEKMAANFHIDVERRNGSRDLWTSVCGRKWCPRATRRRKWITLPSKGHGGQVLWQKKRRMNAGVVEFKWRTLKRMNDDGGRQGDFRWLRQKKSLRRYIDDDDDDGKPVTKPADLHYHHHHNTTAIFSRFKHSTWPRLQRRRSTWGHQSVIWP</sequence>
<name>A0A0N4XDQ1_NIPBR</name>
<reference evidence="3" key="1">
    <citation type="submission" date="2017-02" db="UniProtKB">
        <authorList>
            <consortium name="WormBaseParasite"/>
        </authorList>
    </citation>
    <scope>IDENTIFICATION</scope>
</reference>
<reference evidence="1 2" key="2">
    <citation type="submission" date="2018-11" db="EMBL/GenBank/DDBJ databases">
        <authorList>
            <consortium name="Pathogen Informatics"/>
        </authorList>
    </citation>
    <scope>NUCLEOTIDE SEQUENCE [LARGE SCALE GENOMIC DNA]</scope>
</reference>
<accession>A0A0N4XDQ1</accession>
<organism evidence="3">
    <name type="scientific">Nippostrongylus brasiliensis</name>
    <name type="common">Rat hookworm</name>
    <dbReference type="NCBI Taxonomy" id="27835"/>
    <lineage>
        <taxon>Eukaryota</taxon>
        <taxon>Metazoa</taxon>
        <taxon>Ecdysozoa</taxon>
        <taxon>Nematoda</taxon>
        <taxon>Chromadorea</taxon>
        <taxon>Rhabditida</taxon>
        <taxon>Rhabditina</taxon>
        <taxon>Rhabditomorpha</taxon>
        <taxon>Strongyloidea</taxon>
        <taxon>Heligmosomidae</taxon>
        <taxon>Nippostrongylus</taxon>
    </lineage>
</organism>
<evidence type="ECO:0000313" key="2">
    <source>
        <dbReference type="Proteomes" id="UP000271162"/>
    </source>
</evidence>
<keyword evidence="2" id="KW-1185">Reference proteome</keyword>